<dbReference type="GO" id="GO:0006196">
    <property type="term" value="P:AMP catabolic process"/>
    <property type="evidence" value="ECO:0007669"/>
    <property type="project" value="TreeGrafter"/>
</dbReference>
<reference evidence="11" key="1">
    <citation type="submission" date="2007-06" db="EMBL/GenBank/DDBJ databases">
        <title>Bracovirus Evolution: Comparative Genomics of Multiple Viral and Proviral Genomes.</title>
        <authorList>
            <person name="Desjardins C.A."/>
            <person name="Gundersen-Rindal D.E."/>
            <person name="Hostetler J.B."/>
            <person name="Tallon L.J."/>
            <person name="Utterback T.R."/>
            <person name="Fuester R.W."/>
            <person name="Schatz M.C."/>
            <person name="Pedroni M.J."/>
            <person name="Fadrosh D.W."/>
            <person name="Haas B.J."/>
            <person name="Toms B.S."/>
            <person name="Chen D."/>
            <person name="Nene V."/>
        </authorList>
    </citation>
    <scope>NUCLEOTIDE SEQUENCE</scope>
</reference>
<feature type="signal peptide" evidence="8">
    <location>
        <begin position="1"/>
        <end position="21"/>
    </location>
</feature>
<dbReference type="Gene3D" id="3.60.21.10">
    <property type="match status" value="1"/>
</dbReference>
<protein>
    <recommendedName>
        <fullName evidence="3">5'-nucleotidase</fullName>
        <ecNumber evidence="3">3.1.3.5</ecNumber>
    </recommendedName>
</protein>
<evidence type="ECO:0000256" key="6">
    <source>
        <dbReference type="ARBA" id="ARBA00022741"/>
    </source>
</evidence>
<feature type="domain" description="Calcineurin-like phosphoesterase" evidence="9">
    <location>
        <begin position="50"/>
        <end position="267"/>
    </location>
</feature>
<evidence type="ECO:0000259" key="9">
    <source>
        <dbReference type="Pfam" id="PF00149"/>
    </source>
</evidence>
<comment type="similarity">
    <text evidence="2 8">Belongs to the 5'-nucleotidase family.</text>
</comment>
<proteinExistence type="inferred from homology"/>
<evidence type="ECO:0000256" key="4">
    <source>
        <dbReference type="ARBA" id="ARBA00022723"/>
    </source>
</evidence>
<sequence length="570" mass="63903">MKSHRKLRLLLIFASNLFVNGLSLSINKLNDRKIRENSAVDNPGNDEWKLRIVHTNDMHSRFNQTSKSSTDCSEKDAKKEKCYGGFARIASKVREINETSTSPVLFLNAGDNFFGTPWFDIHREKIVLDMMNLLKPDAMSLGNHEFEHGPQKLVPFINNVNAPVLCCNLDMSKEPELQNSKLLPYVELSVGGHRVGIIGYLTRETMDVAQVDNVKVLDEIDCLRKNVKELKDKGVDIIIGLGHSGYVRDLEIAKAVEGLDLIVGGHTNTFLHNGPPPDQEKPEGPYPTVVVQPNGRKVYVVQAYAYTKYLGDLKVTFDAGGEIIHVEGNPILISHKVPEANDVVKALDNYRKEIQELGEKVIGDTFVPLDGPKRCKMHECNSANLLADAMVDYRALHYLEKDKWTDAAVAIVNSGSFKSEHEAHTNITMNSVYSIIVYDEMMVTVDFTGKQLLEAFEHGVVNITYDDVNRTDYVDGRLLQVSGIKISYDLSKPGGSKVIPNSVSIRCADCRTPLYEPLDENKTYKVLTGDFLRRGEDGFTFIKDLPWQSSGRIYKPIQANFKVTHVLMSN</sequence>
<dbReference type="Pfam" id="PF02872">
    <property type="entry name" value="5_nucleotid_C"/>
    <property type="match status" value="1"/>
</dbReference>
<dbReference type="PANTHER" id="PTHR11575">
    <property type="entry name" value="5'-NUCLEOTIDASE-RELATED"/>
    <property type="match status" value="1"/>
</dbReference>
<keyword evidence="7 8" id="KW-0378">Hydrolase</keyword>
<dbReference type="SUPFAM" id="SSF56300">
    <property type="entry name" value="Metallo-dependent phosphatases"/>
    <property type="match status" value="1"/>
</dbReference>
<name>B7S837_9HYME</name>
<dbReference type="Pfam" id="PF00149">
    <property type="entry name" value="Metallophos"/>
    <property type="match status" value="1"/>
</dbReference>
<dbReference type="GO" id="GO:0000166">
    <property type="term" value="F:nucleotide binding"/>
    <property type="evidence" value="ECO:0007669"/>
    <property type="project" value="UniProtKB-KW"/>
</dbReference>
<dbReference type="GO" id="GO:0046872">
    <property type="term" value="F:metal ion binding"/>
    <property type="evidence" value="ECO:0007669"/>
    <property type="project" value="UniProtKB-KW"/>
</dbReference>
<evidence type="ECO:0000256" key="1">
    <source>
        <dbReference type="ARBA" id="ARBA00000815"/>
    </source>
</evidence>
<evidence type="ECO:0000256" key="3">
    <source>
        <dbReference type="ARBA" id="ARBA00012643"/>
    </source>
</evidence>
<dbReference type="InterPro" id="IPR004843">
    <property type="entry name" value="Calcineurin-like_PHP"/>
</dbReference>
<organism evidence="11">
    <name type="scientific">Glyptapanteles flavicoxis</name>
    <dbReference type="NCBI Taxonomy" id="463051"/>
    <lineage>
        <taxon>Eukaryota</taxon>
        <taxon>Metazoa</taxon>
        <taxon>Ecdysozoa</taxon>
        <taxon>Arthropoda</taxon>
        <taxon>Hexapoda</taxon>
        <taxon>Insecta</taxon>
        <taxon>Pterygota</taxon>
        <taxon>Neoptera</taxon>
        <taxon>Endopterygota</taxon>
        <taxon>Hymenoptera</taxon>
        <taxon>Apocrita</taxon>
        <taxon>Ichneumonoidea</taxon>
        <taxon>Braconidae</taxon>
        <taxon>Microgastrinae</taxon>
        <taxon>Glyptapanteles</taxon>
    </lineage>
</organism>
<dbReference type="InterPro" id="IPR008334">
    <property type="entry name" value="5'-Nucleotdase_C"/>
</dbReference>
<dbReference type="GO" id="GO:0005886">
    <property type="term" value="C:plasma membrane"/>
    <property type="evidence" value="ECO:0007669"/>
    <property type="project" value="TreeGrafter"/>
</dbReference>
<dbReference type="PROSITE" id="PS00785">
    <property type="entry name" value="5_NUCLEOTIDASE_1"/>
    <property type="match status" value="1"/>
</dbReference>
<dbReference type="SUPFAM" id="SSF55816">
    <property type="entry name" value="5'-nucleotidase (syn. UDP-sugar hydrolase), C-terminal domain"/>
    <property type="match status" value="1"/>
</dbReference>
<evidence type="ECO:0000256" key="5">
    <source>
        <dbReference type="ARBA" id="ARBA00022729"/>
    </source>
</evidence>
<dbReference type="InterPro" id="IPR006146">
    <property type="entry name" value="5'-Nucleotdase_CS"/>
</dbReference>
<evidence type="ECO:0000256" key="7">
    <source>
        <dbReference type="ARBA" id="ARBA00022801"/>
    </source>
</evidence>
<dbReference type="InterPro" id="IPR036907">
    <property type="entry name" value="5'-Nucleotdase_C_sf"/>
</dbReference>
<keyword evidence="4" id="KW-0479">Metal-binding</keyword>
<dbReference type="FunFam" id="3.60.21.10:FF:000020">
    <property type="entry name" value="NT5E isoform 4"/>
    <property type="match status" value="1"/>
</dbReference>
<dbReference type="PRINTS" id="PR01607">
    <property type="entry name" value="APYRASEFAMLY"/>
</dbReference>
<evidence type="ECO:0000313" key="11">
    <source>
        <dbReference type="EMBL" id="ACE75062.1"/>
    </source>
</evidence>
<evidence type="ECO:0000259" key="10">
    <source>
        <dbReference type="Pfam" id="PF02872"/>
    </source>
</evidence>
<feature type="chain" id="PRO_5002860973" description="5'-nucleotidase" evidence="8">
    <location>
        <begin position="22"/>
        <end position="570"/>
    </location>
</feature>
<dbReference type="CDD" id="cd07409">
    <property type="entry name" value="MPP_CD73_N"/>
    <property type="match status" value="1"/>
</dbReference>
<dbReference type="AlphaFoldDB" id="B7S837"/>
<dbReference type="Gene3D" id="3.90.780.10">
    <property type="entry name" value="5'-Nucleotidase, C-terminal domain"/>
    <property type="match status" value="1"/>
</dbReference>
<dbReference type="InterPro" id="IPR029052">
    <property type="entry name" value="Metallo-depent_PP-like"/>
</dbReference>
<dbReference type="EMBL" id="EF710644">
    <property type="protein sequence ID" value="ACE75062.1"/>
    <property type="molecule type" value="Genomic_DNA"/>
</dbReference>
<keyword evidence="5 8" id="KW-0732">Signal</keyword>
<comment type="catalytic activity">
    <reaction evidence="1">
        <text>a ribonucleoside 5'-phosphate + H2O = a ribonucleoside + phosphate</text>
        <dbReference type="Rhea" id="RHEA:12484"/>
        <dbReference type="ChEBI" id="CHEBI:15377"/>
        <dbReference type="ChEBI" id="CHEBI:18254"/>
        <dbReference type="ChEBI" id="CHEBI:43474"/>
        <dbReference type="ChEBI" id="CHEBI:58043"/>
        <dbReference type="EC" id="3.1.3.5"/>
    </reaction>
</comment>
<keyword evidence="6 8" id="KW-0547">Nucleotide-binding</keyword>
<dbReference type="GO" id="GO:0008253">
    <property type="term" value="F:5'-nucleotidase activity"/>
    <property type="evidence" value="ECO:0007669"/>
    <property type="project" value="UniProtKB-EC"/>
</dbReference>
<dbReference type="EC" id="3.1.3.5" evidence="3"/>
<feature type="domain" description="5'-Nucleotidase C-terminal" evidence="10">
    <location>
        <begin position="373"/>
        <end position="543"/>
    </location>
</feature>
<dbReference type="PANTHER" id="PTHR11575:SF24">
    <property type="entry name" value="5'-NUCLEOTIDASE"/>
    <property type="match status" value="1"/>
</dbReference>
<evidence type="ECO:0000256" key="2">
    <source>
        <dbReference type="ARBA" id="ARBA00006654"/>
    </source>
</evidence>
<accession>B7S837</accession>
<evidence type="ECO:0000256" key="8">
    <source>
        <dbReference type="RuleBase" id="RU362119"/>
    </source>
</evidence>
<gene>
    <name evidence="11" type="ORF">GFP_L7_0040</name>
</gene>
<dbReference type="InterPro" id="IPR006179">
    <property type="entry name" value="5_nucleotidase/apyrase"/>
</dbReference>